<evidence type="ECO:0008006" key="3">
    <source>
        <dbReference type="Google" id="ProtNLM"/>
    </source>
</evidence>
<dbReference type="RefSeq" id="WP_137423618.1">
    <property type="nucleotide sequence ID" value="NZ_CP040098.1"/>
</dbReference>
<organism evidence="1 2">
    <name type="scientific">Desulfoglaeba alkanexedens ALDC</name>
    <dbReference type="NCBI Taxonomy" id="980445"/>
    <lineage>
        <taxon>Bacteria</taxon>
        <taxon>Pseudomonadati</taxon>
        <taxon>Thermodesulfobacteriota</taxon>
        <taxon>Syntrophobacteria</taxon>
        <taxon>Syntrophobacterales</taxon>
        <taxon>Syntrophobacteraceae</taxon>
        <taxon>Desulfoglaeba</taxon>
    </lineage>
</organism>
<evidence type="ECO:0000313" key="1">
    <source>
        <dbReference type="EMBL" id="QCQ21649.1"/>
    </source>
</evidence>
<dbReference type="EMBL" id="CP040098">
    <property type="protein sequence ID" value="QCQ21649.1"/>
    <property type="molecule type" value="Genomic_DNA"/>
</dbReference>
<protein>
    <recommendedName>
        <fullName evidence="3">Flagellar protein FliT</fullName>
    </recommendedName>
</protein>
<sequence>MLSQPHETLYRRLVEISAKIETALENDDAGALANLAGEHRAVMDALGRAGQPRDPGLLETVTSAHERVTSAIEAIRRRRDELGRQLGMRARKKRAISVYGSLDKIVKNHHST</sequence>
<dbReference type="AlphaFoldDB" id="A0A4P8L1I9"/>
<dbReference type="KEGG" id="dax:FDQ92_05320"/>
<proteinExistence type="predicted"/>
<dbReference type="Proteomes" id="UP000298602">
    <property type="component" value="Chromosome"/>
</dbReference>
<reference evidence="1 2" key="2">
    <citation type="submission" date="2019-05" db="EMBL/GenBank/DDBJ databases">
        <authorList>
            <person name="Suflita J.M."/>
            <person name="Marks C.R."/>
        </authorList>
    </citation>
    <scope>NUCLEOTIDE SEQUENCE [LARGE SCALE GENOMIC DNA]</scope>
    <source>
        <strain evidence="1 2">ALDC</strain>
    </source>
</reference>
<reference evidence="1 2" key="1">
    <citation type="submission" date="2019-05" db="EMBL/GenBank/DDBJ databases">
        <title>The Complete Genome Sequence of the n-alkane-degrading Desulfoglaeba alkanexedens ALDC reveals multiple alkylsuccinate synthase gene clusters.</title>
        <authorList>
            <person name="Callaghan A.V."/>
            <person name="Davidova I.A."/>
            <person name="Duncan K.E."/>
            <person name="Morris B."/>
            <person name="McInerney M.J."/>
        </authorList>
    </citation>
    <scope>NUCLEOTIDE SEQUENCE [LARGE SCALE GENOMIC DNA]</scope>
    <source>
        <strain evidence="1 2">ALDC</strain>
    </source>
</reference>
<gene>
    <name evidence="1" type="ORF">FDQ92_05320</name>
</gene>
<keyword evidence="2" id="KW-1185">Reference proteome</keyword>
<accession>A0A4P8L1I9</accession>
<evidence type="ECO:0000313" key="2">
    <source>
        <dbReference type="Proteomes" id="UP000298602"/>
    </source>
</evidence>
<name>A0A4P8L1I9_9BACT</name>